<evidence type="ECO:0000256" key="1">
    <source>
        <dbReference type="SAM" id="MobiDB-lite"/>
    </source>
</evidence>
<gene>
    <name evidence="2" type="ORF">V1264_006996</name>
</gene>
<proteinExistence type="predicted"/>
<sequence length="294" mass="31978">MSTPGKTSFTEAMDVEIVDEVALMNPFKYGVSWEMVAQKLWTSPSNLCKSVRTAKSFRDRVMLLMGKRKSVVAAQLKASGIDEPPRTHLDVGLDEIIMLSDDAIAEMKQKKTKASKVKEQTAEVDLAIRQAAMVGRQNSGEGSDDATPPPPVEHAAIHDRTRPMLPTRPATPETPTGPAAPVTPTGPAAPVAPTGPAAPVAPTGPAAPVAPMTPTGTAKGKPFRGPKRRQVTSDADRLLERLTQRDADQLEAQQKWRKLDLDSRQQQADNQFDVRMREIEFRKEELAEKACGRG</sequence>
<protein>
    <submittedName>
        <fullName evidence="2">Uncharacterized protein</fullName>
    </submittedName>
</protein>
<feature type="compositionally biased region" description="Low complexity" evidence="1">
    <location>
        <begin position="167"/>
        <end position="218"/>
    </location>
</feature>
<comment type="caution">
    <text evidence="2">The sequence shown here is derived from an EMBL/GenBank/DDBJ whole genome shotgun (WGS) entry which is preliminary data.</text>
</comment>
<keyword evidence="3" id="KW-1185">Reference proteome</keyword>
<organism evidence="2 3">
    <name type="scientific">Littorina saxatilis</name>
    <dbReference type="NCBI Taxonomy" id="31220"/>
    <lineage>
        <taxon>Eukaryota</taxon>
        <taxon>Metazoa</taxon>
        <taxon>Spiralia</taxon>
        <taxon>Lophotrochozoa</taxon>
        <taxon>Mollusca</taxon>
        <taxon>Gastropoda</taxon>
        <taxon>Caenogastropoda</taxon>
        <taxon>Littorinimorpha</taxon>
        <taxon>Littorinoidea</taxon>
        <taxon>Littorinidae</taxon>
        <taxon>Littorina</taxon>
    </lineage>
</organism>
<reference evidence="2 3" key="1">
    <citation type="submission" date="2024-02" db="EMBL/GenBank/DDBJ databases">
        <title>Chromosome-scale genome assembly of the rough periwinkle Littorina saxatilis.</title>
        <authorList>
            <person name="De Jode A."/>
            <person name="Faria R."/>
            <person name="Formenti G."/>
            <person name="Sims Y."/>
            <person name="Smith T.P."/>
            <person name="Tracey A."/>
            <person name="Wood J.M.D."/>
            <person name="Zagrodzka Z.B."/>
            <person name="Johannesson K."/>
            <person name="Butlin R.K."/>
            <person name="Leder E.H."/>
        </authorList>
    </citation>
    <scope>NUCLEOTIDE SEQUENCE [LARGE SCALE GENOMIC DNA]</scope>
    <source>
        <strain evidence="2">Snail1</strain>
        <tissue evidence="2">Muscle</tissue>
    </source>
</reference>
<name>A0AAN9AUH9_9CAEN</name>
<evidence type="ECO:0000313" key="3">
    <source>
        <dbReference type="Proteomes" id="UP001374579"/>
    </source>
</evidence>
<feature type="region of interest" description="Disordered" evidence="1">
    <location>
        <begin position="135"/>
        <end position="237"/>
    </location>
</feature>
<dbReference type="AlphaFoldDB" id="A0AAN9AUH9"/>
<dbReference type="EMBL" id="JBAMIC010000019">
    <property type="protein sequence ID" value="KAK7093201.1"/>
    <property type="molecule type" value="Genomic_DNA"/>
</dbReference>
<evidence type="ECO:0000313" key="2">
    <source>
        <dbReference type="EMBL" id="KAK7093201.1"/>
    </source>
</evidence>
<dbReference type="Proteomes" id="UP001374579">
    <property type="component" value="Unassembled WGS sequence"/>
</dbReference>
<accession>A0AAN9AUH9</accession>
<feature type="compositionally biased region" description="Basic residues" evidence="1">
    <location>
        <begin position="221"/>
        <end position="230"/>
    </location>
</feature>